<dbReference type="EMBL" id="JAVFHQ010000010">
    <property type="protein sequence ID" value="KAK4547802.1"/>
    <property type="molecule type" value="Genomic_DNA"/>
</dbReference>
<organism evidence="3 4">
    <name type="scientific">Oleoguttula mirabilis</name>
    <dbReference type="NCBI Taxonomy" id="1507867"/>
    <lineage>
        <taxon>Eukaryota</taxon>
        <taxon>Fungi</taxon>
        <taxon>Dikarya</taxon>
        <taxon>Ascomycota</taxon>
        <taxon>Pezizomycotina</taxon>
        <taxon>Dothideomycetes</taxon>
        <taxon>Dothideomycetidae</taxon>
        <taxon>Mycosphaerellales</taxon>
        <taxon>Teratosphaeriaceae</taxon>
        <taxon>Oleoguttula</taxon>
    </lineage>
</organism>
<gene>
    <name evidence="3" type="ORF">LTR36_000760</name>
</gene>
<protein>
    <submittedName>
        <fullName evidence="3">Uncharacterized protein</fullName>
    </submittedName>
</protein>
<feature type="chain" id="PRO_5043462947" evidence="2">
    <location>
        <begin position="23"/>
        <end position="212"/>
    </location>
</feature>
<reference evidence="3 4" key="1">
    <citation type="submission" date="2021-11" db="EMBL/GenBank/DDBJ databases">
        <title>Black yeast isolated from Biological Soil Crust.</title>
        <authorList>
            <person name="Kurbessoian T."/>
        </authorList>
    </citation>
    <scope>NUCLEOTIDE SEQUENCE [LARGE SCALE GENOMIC DNA]</scope>
    <source>
        <strain evidence="3 4">CCFEE 5522</strain>
    </source>
</reference>
<evidence type="ECO:0000313" key="3">
    <source>
        <dbReference type="EMBL" id="KAK4547802.1"/>
    </source>
</evidence>
<feature type="signal peptide" evidence="2">
    <location>
        <begin position="1"/>
        <end position="22"/>
    </location>
</feature>
<keyword evidence="2" id="KW-0732">Signal</keyword>
<name>A0AAV9JQV5_9PEZI</name>
<feature type="region of interest" description="Disordered" evidence="1">
    <location>
        <begin position="49"/>
        <end position="90"/>
    </location>
</feature>
<evidence type="ECO:0000256" key="1">
    <source>
        <dbReference type="SAM" id="MobiDB-lite"/>
    </source>
</evidence>
<evidence type="ECO:0000313" key="4">
    <source>
        <dbReference type="Proteomes" id="UP001324427"/>
    </source>
</evidence>
<evidence type="ECO:0000256" key="2">
    <source>
        <dbReference type="SAM" id="SignalP"/>
    </source>
</evidence>
<feature type="compositionally biased region" description="Low complexity" evidence="1">
    <location>
        <begin position="63"/>
        <end position="80"/>
    </location>
</feature>
<dbReference type="AlphaFoldDB" id="A0AAV9JQV5"/>
<sequence>MQPTIIFTAIAAVAISISNVAAFPMLDKTDAPTTDTAPWEVGKITRGQQHVPYGGEAKAADQPSVDVSISPSVTPTSSSEPETHDLNPPTLQKRHCKIHWYSERFCTPDGHKRDVAAIDEDNVNIPGRHSIPGLSPTLHEAVVSAENAGHQYINVIMHQLEPLVRAKSFVMESLGLDTSPCMESCKADASSHDCRECATVFLDDMRFGMEAL</sequence>
<accession>A0AAV9JQV5</accession>
<dbReference type="Proteomes" id="UP001324427">
    <property type="component" value="Unassembled WGS sequence"/>
</dbReference>
<keyword evidence="4" id="KW-1185">Reference proteome</keyword>
<comment type="caution">
    <text evidence="3">The sequence shown here is derived from an EMBL/GenBank/DDBJ whole genome shotgun (WGS) entry which is preliminary data.</text>
</comment>
<proteinExistence type="predicted"/>